<protein>
    <submittedName>
        <fullName evidence="3">1,4-dihydroxy-2-naphthoyl-CoA hydrolase</fullName>
    </submittedName>
</protein>
<dbReference type="CDD" id="cd00586">
    <property type="entry name" value="4HBT"/>
    <property type="match status" value="1"/>
</dbReference>
<evidence type="ECO:0000256" key="2">
    <source>
        <dbReference type="ARBA" id="ARBA00022801"/>
    </source>
</evidence>
<dbReference type="PANTHER" id="PTHR31793">
    <property type="entry name" value="4-HYDROXYBENZOYL-COA THIOESTERASE FAMILY MEMBER"/>
    <property type="match status" value="1"/>
</dbReference>
<dbReference type="Proteomes" id="UP000198672">
    <property type="component" value="Unassembled WGS sequence"/>
</dbReference>
<dbReference type="Gene3D" id="3.10.129.10">
    <property type="entry name" value="Hotdog Thioesterase"/>
    <property type="match status" value="1"/>
</dbReference>
<sequence>MLPAPFYYPFRLRLHDTDAAGRLFFGHLFRYVQDALEAFMEQIGYPLDALLRDGEMLLPLTHAEADYRRPMRHGDHIRVQVSVVELRRRSFALGYRFLNAADDELATARTVHVLVMHDTQLGEALPDALRVALAQRLI</sequence>
<dbReference type="EMBL" id="FNOW01000002">
    <property type="protein sequence ID" value="SDX36258.1"/>
    <property type="molecule type" value="Genomic_DNA"/>
</dbReference>
<dbReference type="InterPro" id="IPR029069">
    <property type="entry name" value="HotDog_dom_sf"/>
</dbReference>
<keyword evidence="2 3" id="KW-0378">Hydrolase</keyword>
<dbReference type="OrthoDB" id="21822at2"/>
<dbReference type="RefSeq" id="WP_091331551.1">
    <property type="nucleotide sequence ID" value="NZ_FNOW01000002.1"/>
</dbReference>
<dbReference type="AlphaFoldDB" id="A0A1H3B3K3"/>
<dbReference type="Pfam" id="PF13279">
    <property type="entry name" value="4HBT_2"/>
    <property type="match status" value="1"/>
</dbReference>
<reference evidence="4" key="1">
    <citation type="submission" date="2016-10" db="EMBL/GenBank/DDBJ databases">
        <authorList>
            <person name="Varghese N."/>
            <person name="Submissions S."/>
        </authorList>
    </citation>
    <scope>NUCLEOTIDE SEQUENCE [LARGE SCALE GENOMIC DNA]</scope>
    <source>
        <strain evidence="4">DSM 173</strain>
    </source>
</reference>
<organism evidence="3 4">
    <name type="scientific">Allochromatium warmingii</name>
    <name type="common">Chromatium warmingii</name>
    <dbReference type="NCBI Taxonomy" id="61595"/>
    <lineage>
        <taxon>Bacteria</taxon>
        <taxon>Pseudomonadati</taxon>
        <taxon>Pseudomonadota</taxon>
        <taxon>Gammaproteobacteria</taxon>
        <taxon>Chromatiales</taxon>
        <taxon>Chromatiaceae</taxon>
        <taxon>Allochromatium</taxon>
    </lineage>
</organism>
<evidence type="ECO:0000313" key="3">
    <source>
        <dbReference type="EMBL" id="SDX36258.1"/>
    </source>
</evidence>
<dbReference type="STRING" id="61595.SAMN05421644_10217"/>
<comment type="similarity">
    <text evidence="1">Belongs to the 4-hydroxybenzoyl-CoA thioesterase family.</text>
</comment>
<dbReference type="GO" id="GO:0047617">
    <property type="term" value="F:fatty acyl-CoA hydrolase activity"/>
    <property type="evidence" value="ECO:0007669"/>
    <property type="project" value="TreeGrafter"/>
</dbReference>
<gene>
    <name evidence="3" type="ORF">SAMN05421644_10217</name>
</gene>
<accession>A0A1H3B3K3</accession>
<dbReference type="InterPro" id="IPR050563">
    <property type="entry name" value="4-hydroxybenzoyl-CoA_TE"/>
</dbReference>
<evidence type="ECO:0000256" key="1">
    <source>
        <dbReference type="ARBA" id="ARBA00005953"/>
    </source>
</evidence>
<dbReference type="SUPFAM" id="SSF54637">
    <property type="entry name" value="Thioesterase/thiol ester dehydrase-isomerase"/>
    <property type="match status" value="1"/>
</dbReference>
<dbReference type="PANTHER" id="PTHR31793:SF27">
    <property type="entry name" value="NOVEL THIOESTERASE SUPERFAMILY DOMAIN AND SAPOSIN A-TYPE DOMAIN CONTAINING PROTEIN (0610012H03RIK)"/>
    <property type="match status" value="1"/>
</dbReference>
<name>A0A1H3B3K3_ALLWA</name>
<evidence type="ECO:0000313" key="4">
    <source>
        <dbReference type="Proteomes" id="UP000198672"/>
    </source>
</evidence>
<keyword evidence="4" id="KW-1185">Reference proteome</keyword>
<proteinExistence type="inferred from homology"/>